<keyword evidence="3" id="KW-1185">Reference proteome</keyword>
<dbReference type="EMBL" id="WRPP01000009">
    <property type="protein sequence ID" value="MVU82543.1"/>
    <property type="molecule type" value="Genomic_DNA"/>
</dbReference>
<dbReference type="InterPro" id="IPR029063">
    <property type="entry name" value="SAM-dependent_MTases_sf"/>
</dbReference>
<reference evidence="2 3" key="1">
    <citation type="submission" date="2019-12" db="EMBL/GenBank/DDBJ databases">
        <title>Nocardia sp. nov. ET3-3 isolated from soil.</title>
        <authorList>
            <person name="Kanchanasin P."/>
            <person name="Tanasupawat S."/>
            <person name="Yuki M."/>
            <person name="Kudo T."/>
        </authorList>
    </citation>
    <scope>NUCLEOTIDE SEQUENCE [LARGE SCALE GENOMIC DNA]</scope>
    <source>
        <strain evidence="2 3">ET3-3</strain>
    </source>
</reference>
<dbReference type="GO" id="GO:0008757">
    <property type="term" value="F:S-adenosylmethionine-dependent methyltransferase activity"/>
    <property type="evidence" value="ECO:0007669"/>
    <property type="project" value="InterPro"/>
</dbReference>
<dbReference type="RefSeq" id="WP_157392117.1">
    <property type="nucleotide sequence ID" value="NZ_WRPP01000009.1"/>
</dbReference>
<dbReference type="InterPro" id="IPR013216">
    <property type="entry name" value="Methyltransf_11"/>
</dbReference>
<dbReference type="SUPFAM" id="SSF53335">
    <property type="entry name" value="S-adenosyl-L-methionine-dependent methyltransferases"/>
    <property type="match status" value="1"/>
</dbReference>
<evidence type="ECO:0000313" key="2">
    <source>
        <dbReference type="EMBL" id="MVU82543.1"/>
    </source>
</evidence>
<protein>
    <submittedName>
        <fullName evidence="2">Methyltransferase domain-containing protein</fullName>
    </submittedName>
</protein>
<dbReference type="Gene3D" id="3.40.50.150">
    <property type="entry name" value="Vaccinia Virus protein VP39"/>
    <property type="match status" value="1"/>
</dbReference>
<dbReference type="AlphaFoldDB" id="A0A7K1V7C0"/>
<dbReference type="PANTHER" id="PTHR43591">
    <property type="entry name" value="METHYLTRANSFERASE"/>
    <property type="match status" value="1"/>
</dbReference>
<evidence type="ECO:0000259" key="1">
    <source>
        <dbReference type="Pfam" id="PF08241"/>
    </source>
</evidence>
<accession>A0A7K1V7C0</accession>
<comment type="caution">
    <text evidence="2">The sequence shown here is derived from an EMBL/GenBank/DDBJ whole genome shotgun (WGS) entry which is preliminary data.</text>
</comment>
<dbReference type="Pfam" id="PF08241">
    <property type="entry name" value="Methyltransf_11"/>
    <property type="match status" value="1"/>
</dbReference>
<gene>
    <name evidence="2" type="ORF">GPX89_35600</name>
</gene>
<proteinExistence type="predicted"/>
<dbReference type="PANTHER" id="PTHR43591:SF24">
    <property type="entry name" value="2-METHOXY-6-POLYPRENYL-1,4-BENZOQUINOL METHYLASE, MITOCHONDRIAL"/>
    <property type="match status" value="1"/>
</dbReference>
<sequence>MVVKSYSTSALSHDMPTELQRLRLLEDYLEPVTGPVLKRTGIQPDWHCLDLGAGAGAVSHQLARLCPVGRVVAADIDTRFLERGANLEVREFDARTGEFEAGAFDLIHTRAMLMHLPERVEVVSRCLSWLRPGRWLVATDPSGFTASSSTSPGWRRLMDAFWALMAAHGGDPLWGRQRLARTVVEAGFVDVGMSIQTNVVGCEGPADRFWRVFFAQVGPRMVELGLVSQDELAAGVALLDEPGFFDSPDAFVTVWGRRPGNAEGA</sequence>
<dbReference type="GO" id="GO:0032259">
    <property type="term" value="P:methylation"/>
    <property type="evidence" value="ECO:0007669"/>
    <property type="project" value="UniProtKB-KW"/>
</dbReference>
<organism evidence="2 3">
    <name type="scientific">Nocardia terrae</name>
    <dbReference type="NCBI Taxonomy" id="2675851"/>
    <lineage>
        <taxon>Bacteria</taxon>
        <taxon>Bacillati</taxon>
        <taxon>Actinomycetota</taxon>
        <taxon>Actinomycetes</taxon>
        <taxon>Mycobacteriales</taxon>
        <taxon>Nocardiaceae</taxon>
        <taxon>Nocardia</taxon>
    </lineage>
</organism>
<keyword evidence="2" id="KW-0808">Transferase</keyword>
<name>A0A7K1V7C0_9NOCA</name>
<feature type="domain" description="Methyltransferase type 11" evidence="1">
    <location>
        <begin position="49"/>
        <end position="137"/>
    </location>
</feature>
<dbReference type="Proteomes" id="UP000466794">
    <property type="component" value="Unassembled WGS sequence"/>
</dbReference>
<keyword evidence="2" id="KW-0489">Methyltransferase</keyword>
<dbReference type="CDD" id="cd02440">
    <property type="entry name" value="AdoMet_MTases"/>
    <property type="match status" value="1"/>
</dbReference>
<evidence type="ECO:0000313" key="3">
    <source>
        <dbReference type="Proteomes" id="UP000466794"/>
    </source>
</evidence>